<organism evidence="2 3">
    <name type="scientific">Mycobacterium innocens</name>
    <dbReference type="NCBI Taxonomy" id="2341083"/>
    <lineage>
        <taxon>Bacteria</taxon>
        <taxon>Bacillati</taxon>
        <taxon>Actinomycetota</taxon>
        <taxon>Actinomycetes</taxon>
        <taxon>Mycobacteriales</taxon>
        <taxon>Mycobacteriaceae</taxon>
        <taxon>Mycobacterium</taxon>
    </lineage>
</organism>
<dbReference type="AlphaFoldDB" id="A0A498PX09"/>
<protein>
    <recommendedName>
        <fullName evidence="4">HNH nuclease domain-containing protein</fullName>
    </recommendedName>
</protein>
<name>A0A498PX09_9MYCO</name>
<evidence type="ECO:0008006" key="4">
    <source>
        <dbReference type="Google" id="ProtNLM"/>
    </source>
</evidence>
<sequence length="79" mass="9026">MREWATTHRTDIDQLTFACGPHHKLLDSGWTTRNNIRGDTEWIPPAHLDSSGSLGRPRTNTYCHPEKLLRDSNDEDEPG</sequence>
<evidence type="ECO:0000256" key="1">
    <source>
        <dbReference type="SAM" id="MobiDB-lite"/>
    </source>
</evidence>
<feature type="region of interest" description="Disordered" evidence="1">
    <location>
        <begin position="36"/>
        <end position="79"/>
    </location>
</feature>
<feature type="compositionally biased region" description="Polar residues" evidence="1">
    <location>
        <begin position="50"/>
        <end position="62"/>
    </location>
</feature>
<reference evidence="2 3" key="1">
    <citation type="submission" date="2018-09" db="EMBL/GenBank/DDBJ databases">
        <authorList>
            <person name="Tagini F."/>
        </authorList>
    </citation>
    <scope>NUCLEOTIDE SEQUENCE [LARGE SCALE GENOMIC DNA]</scope>
    <source>
        <strain evidence="2 3">MK13</strain>
    </source>
</reference>
<evidence type="ECO:0000313" key="3">
    <source>
        <dbReference type="Proteomes" id="UP000267289"/>
    </source>
</evidence>
<accession>A0A498PX09</accession>
<proteinExistence type="predicted"/>
<gene>
    <name evidence="2" type="ORF">LAUMK13_01667</name>
</gene>
<dbReference type="Proteomes" id="UP000267289">
    <property type="component" value="Unassembled WGS sequence"/>
</dbReference>
<evidence type="ECO:0000313" key="2">
    <source>
        <dbReference type="EMBL" id="VBA37501.1"/>
    </source>
</evidence>
<dbReference type="EMBL" id="UPHQ01000067">
    <property type="protein sequence ID" value="VBA37501.1"/>
    <property type="molecule type" value="Genomic_DNA"/>
</dbReference>
<keyword evidence="3" id="KW-1185">Reference proteome</keyword>